<evidence type="ECO:0000313" key="11">
    <source>
        <dbReference type="EMBL" id="MBU9712566.1"/>
    </source>
</evidence>
<proteinExistence type="predicted"/>
<feature type="transmembrane region" description="Helical" evidence="9">
    <location>
        <begin position="105"/>
        <end position="126"/>
    </location>
</feature>
<name>A0ABS6JG11_9BACI</name>
<evidence type="ECO:0000256" key="2">
    <source>
        <dbReference type="ARBA" id="ARBA00012438"/>
    </source>
</evidence>
<dbReference type="RefSeq" id="WP_217066744.1">
    <property type="nucleotide sequence ID" value="NZ_JAHQCS010000102.1"/>
</dbReference>
<dbReference type="InterPro" id="IPR050482">
    <property type="entry name" value="Sensor_HK_TwoCompSys"/>
</dbReference>
<organism evidence="11 12">
    <name type="scientific">Evansella tamaricis</name>
    <dbReference type="NCBI Taxonomy" id="2069301"/>
    <lineage>
        <taxon>Bacteria</taxon>
        <taxon>Bacillati</taxon>
        <taxon>Bacillota</taxon>
        <taxon>Bacilli</taxon>
        <taxon>Bacillales</taxon>
        <taxon>Bacillaceae</taxon>
        <taxon>Evansella</taxon>
    </lineage>
</organism>
<evidence type="ECO:0000256" key="9">
    <source>
        <dbReference type="SAM" id="Phobius"/>
    </source>
</evidence>
<dbReference type="EMBL" id="JAHQCS010000102">
    <property type="protein sequence ID" value="MBU9712566.1"/>
    <property type="molecule type" value="Genomic_DNA"/>
</dbReference>
<feature type="transmembrane region" description="Helical" evidence="9">
    <location>
        <begin position="7"/>
        <end position="26"/>
    </location>
</feature>
<dbReference type="Pfam" id="PF07730">
    <property type="entry name" value="HisKA_3"/>
    <property type="match status" value="1"/>
</dbReference>
<feature type="transmembrane region" description="Helical" evidence="9">
    <location>
        <begin position="32"/>
        <end position="48"/>
    </location>
</feature>
<sequence>MTEKQAKLLNTILFSSIFGSLFILLRDNPNDHNLIIALVFIYGAIQFFRYSLFKIPLHKPHVILLIGAQLFIAAWLQAIDGTFLPQLFLFILIAEIAYRSEKKISVPFTMISYISYILAVAYHFGFPPFHEISYVIPRAIEYILFWGFSYIARHATLQKEELASAHVKLQHAAKELEEKTMLQERMKLSKEIHDAVGHTLTTALFGIESSKHMINQGDVKKGVGQLEKSTIQIRRSLEDVRSIVHTMKEKETVIDLKGSLLQLIKETEERSGVVITYEIEEHLQSLTPEQELAIYRSLQEGITNGIRHGNSSTFFYQIINQDGELHILLEDQGSFDGNCSYGFGLQAMENRFKLLGGTISISTNTFGGCTLRVVLPIRDQKRSEGGNRYVEPIESSYS</sequence>
<accession>A0ABS6JG11</accession>
<keyword evidence="6" id="KW-0418">Kinase</keyword>
<dbReference type="PANTHER" id="PTHR24421">
    <property type="entry name" value="NITRATE/NITRITE SENSOR PROTEIN NARX-RELATED"/>
    <property type="match status" value="1"/>
</dbReference>
<reference evidence="11 12" key="1">
    <citation type="submission" date="2021-06" db="EMBL/GenBank/DDBJ databases">
        <title>Bacillus sp. RD4P76, an endophyte from a halophyte.</title>
        <authorList>
            <person name="Sun J.-Q."/>
        </authorList>
    </citation>
    <scope>NUCLEOTIDE SEQUENCE [LARGE SCALE GENOMIC DNA]</scope>
    <source>
        <strain evidence="11 12">CGMCC 1.15917</strain>
    </source>
</reference>
<evidence type="ECO:0000256" key="6">
    <source>
        <dbReference type="ARBA" id="ARBA00022777"/>
    </source>
</evidence>
<keyword evidence="9" id="KW-0812">Transmembrane</keyword>
<comment type="catalytic activity">
    <reaction evidence="1">
        <text>ATP + protein L-histidine = ADP + protein N-phospho-L-histidine.</text>
        <dbReference type="EC" id="2.7.13.3"/>
    </reaction>
</comment>
<evidence type="ECO:0000256" key="3">
    <source>
        <dbReference type="ARBA" id="ARBA00022553"/>
    </source>
</evidence>
<evidence type="ECO:0000256" key="7">
    <source>
        <dbReference type="ARBA" id="ARBA00022840"/>
    </source>
</evidence>
<feature type="transmembrane region" description="Helical" evidence="9">
    <location>
        <begin position="60"/>
        <end position="76"/>
    </location>
</feature>
<gene>
    <name evidence="11" type="ORF">KS419_12520</name>
</gene>
<protein>
    <recommendedName>
        <fullName evidence="2">histidine kinase</fullName>
        <ecNumber evidence="2">2.7.13.3</ecNumber>
    </recommendedName>
</protein>
<evidence type="ECO:0000259" key="10">
    <source>
        <dbReference type="Pfam" id="PF07730"/>
    </source>
</evidence>
<keyword evidence="8" id="KW-0902">Two-component regulatory system</keyword>
<keyword evidence="4" id="KW-0808">Transferase</keyword>
<keyword evidence="9" id="KW-1133">Transmembrane helix</keyword>
<feature type="domain" description="Signal transduction histidine kinase subgroup 3 dimerisation and phosphoacceptor" evidence="10">
    <location>
        <begin position="184"/>
        <end position="250"/>
    </location>
</feature>
<feature type="transmembrane region" description="Helical" evidence="9">
    <location>
        <begin position="82"/>
        <end position="98"/>
    </location>
</feature>
<evidence type="ECO:0000256" key="5">
    <source>
        <dbReference type="ARBA" id="ARBA00022741"/>
    </source>
</evidence>
<keyword evidence="7" id="KW-0067">ATP-binding</keyword>
<evidence type="ECO:0000256" key="1">
    <source>
        <dbReference type="ARBA" id="ARBA00000085"/>
    </source>
</evidence>
<evidence type="ECO:0000256" key="8">
    <source>
        <dbReference type="ARBA" id="ARBA00023012"/>
    </source>
</evidence>
<evidence type="ECO:0000313" key="12">
    <source>
        <dbReference type="Proteomes" id="UP000784880"/>
    </source>
</evidence>
<dbReference type="EC" id="2.7.13.3" evidence="2"/>
<keyword evidence="12" id="KW-1185">Reference proteome</keyword>
<dbReference type="Proteomes" id="UP000784880">
    <property type="component" value="Unassembled WGS sequence"/>
</dbReference>
<keyword evidence="9" id="KW-0472">Membrane</keyword>
<comment type="caution">
    <text evidence="11">The sequence shown here is derived from an EMBL/GenBank/DDBJ whole genome shotgun (WGS) entry which is preliminary data.</text>
</comment>
<evidence type="ECO:0000256" key="4">
    <source>
        <dbReference type="ARBA" id="ARBA00022679"/>
    </source>
</evidence>
<keyword evidence="5" id="KW-0547">Nucleotide-binding</keyword>
<dbReference type="InterPro" id="IPR011712">
    <property type="entry name" value="Sig_transdc_His_kin_sub3_dim/P"/>
</dbReference>
<keyword evidence="3" id="KW-0597">Phosphoprotein</keyword>
<dbReference type="PANTHER" id="PTHR24421:SF10">
    <property type="entry name" value="NITRATE_NITRITE SENSOR PROTEIN NARQ"/>
    <property type="match status" value="1"/>
</dbReference>